<dbReference type="EMBL" id="JARKIB010000254">
    <property type="protein sequence ID" value="KAJ7719308.1"/>
    <property type="molecule type" value="Genomic_DNA"/>
</dbReference>
<accession>A0AAD7HFT0</accession>
<proteinExistence type="predicted"/>
<name>A0AAD7HFT0_9AGAR</name>
<dbReference type="AlphaFoldDB" id="A0AAD7HFT0"/>
<evidence type="ECO:0000313" key="2">
    <source>
        <dbReference type="EMBL" id="KAJ7719308.1"/>
    </source>
</evidence>
<sequence length="142" mass="15281">MFGCNCCRPKGEDEEEDDNITFPTSYSQFTPDGQRMTHSNTYTNTPPMPMTMRSSENTTSLSVSGSQMALADDPYAPPPVPHRVTASSPPPYPFAVREGAGFGSEGPRTHRTEPSLGGTRSSQLESAGLGRPHSKDLTESSP</sequence>
<gene>
    <name evidence="2" type="ORF">B0H16DRAFT_1475044</name>
</gene>
<feature type="compositionally biased region" description="Polar residues" evidence="1">
    <location>
        <begin position="53"/>
        <end position="67"/>
    </location>
</feature>
<feature type="compositionally biased region" description="Basic and acidic residues" evidence="1">
    <location>
        <begin position="133"/>
        <end position="142"/>
    </location>
</feature>
<protein>
    <submittedName>
        <fullName evidence="2">Uncharacterized protein</fullName>
    </submittedName>
</protein>
<evidence type="ECO:0000256" key="1">
    <source>
        <dbReference type="SAM" id="MobiDB-lite"/>
    </source>
</evidence>
<organism evidence="2 3">
    <name type="scientific">Mycena metata</name>
    <dbReference type="NCBI Taxonomy" id="1033252"/>
    <lineage>
        <taxon>Eukaryota</taxon>
        <taxon>Fungi</taxon>
        <taxon>Dikarya</taxon>
        <taxon>Basidiomycota</taxon>
        <taxon>Agaricomycotina</taxon>
        <taxon>Agaricomycetes</taxon>
        <taxon>Agaricomycetidae</taxon>
        <taxon>Agaricales</taxon>
        <taxon>Marasmiineae</taxon>
        <taxon>Mycenaceae</taxon>
        <taxon>Mycena</taxon>
    </lineage>
</organism>
<feature type="compositionally biased region" description="Polar residues" evidence="1">
    <location>
        <begin position="21"/>
        <end position="42"/>
    </location>
</feature>
<comment type="caution">
    <text evidence="2">The sequence shown here is derived from an EMBL/GenBank/DDBJ whole genome shotgun (WGS) entry which is preliminary data.</text>
</comment>
<reference evidence="2" key="1">
    <citation type="submission" date="2023-03" db="EMBL/GenBank/DDBJ databases">
        <title>Massive genome expansion in bonnet fungi (Mycena s.s.) driven by repeated elements and novel gene families across ecological guilds.</title>
        <authorList>
            <consortium name="Lawrence Berkeley National Laboratory"/>
            <person name="Harder C.B."/>
            <person name="Miyauchi S."/>
            <person name="Viragh M."/>
            <person name="Kuo A."/>
            <person name="Thoen E."/>
            <person name="Andreopoulos B."/>
            <person name="Lu D."/>
            <person name="Skrede I."/>
            <person name="Drula E."/>
            <person name="Henrissat B."/>
            <person name="Morin E."/>
            <person name="Kohler A."/>
            <person name="Barry K."/>
            <person name="LaButti K."/>
            <person name="Morin E."/>
            <person name="Salamov A."/>
            <person name="Lipzen A."/>
            <person name="Mereny Z."/>
            <person name="Hegedus B."/>
            <person name="Baldrian P."/>
            <person name="Stursova M."/>
            <person name="Weitz H."/>
            <person name="Taylor A."/>
            <person name="Grigoriev I.V."/>
            <person name="Nagy L.G."/>
            <person name="Martin F."/>
            <person name="Kauserud H."/>
        </authorList>
    </citation>
    <scope>NUCLEOTIDE SEQUENCE</scope>
    <source>
        <strain evidence="2">CBHHK182m</strain>
    </source>
</reference>
<keyword evidence="3" id="KW-1185">Reference proteome</keyword>
<dbReference type="Proteomes" id="UP001215598">
    <property type="component" value="Unassembled WGS sequence"/>
</dbReference>
<evidence type="ECO:0000313" key="3">
    <source>
        <dbReference type="Proteomes" id="UP001215598"/>
    </source>
</evidence>
<feature type="region of interest" description="Disordered" evidence="1">
    <location>
        <begin position="1"/>
        <end position="142"/>
    </location>
</feature>